<geneLocation type="plasmid" evidence="8">
    <name>p21unnamed</name>
</geneLocation>
<evidence type="ECO:0000256" key="5">
    <source>
        <dbReference type="ARBA" id="ARBA00023136"/>
    </source>
</evidence>
<keyword evidence="2" id="KW-1003">Cell membrane</keyword>
<sequence length="605" mass="63825">MPLLADAAPDGQKIVAGREGMWGVAAPHGHEVVLRPVRLRLQPQITEVVAQPGRNVETTVEAREQEQQDTQGHRQLAGRRVHAGAHPAVPVEAEQRCVQETGEHLDVDLVEARPAATEKGTEGEELARVEHGAVTVRAVRQPDDLRAGPAEGVGIEVIGKQTEDDDPVLGHAPAVVQDEFLDAPGPQMIDDEQDPRPVIAGRHRERALQGKIAWGVGHGKASCGGRRCNPTPHAVFCRTIDGPARIGPLYPAPLGRSTTSPMAVPPAGRRSSRRKSFLATGTLCQARPMMKSLAKIGITVALIVVVALRAGVWDALDRVLSLLPSVLLASAALYLLALAVQSVKLRVLLPECPFSLLFRVTMLGQFYGLVLFGQVGGDIARTVCLARACDDPHKVVAASLFDRITGLIGLLILTMASLWLETDHFSTGLRLTMAFLCGGIGLALAALLLPLHRLLAPVLARLPFADRWSGHLERVRTALTTFVARPRLAMLSILWGVVFQAMVVAICAVLGAGIGIDLPPTVWAVVMGVLSLVLLAPVSVGGVGLRDVTLVGMLAGFGVSADAAFALSLTLLGLQLLGGAIGGVLSLMPPAAPQAAPSSNCPPSH</sequence>
<feature type="transmembrane region" description="Helical" evidence="7">
    <location>
        <begin position="432"/>
        <end position="451"/>
    </location>
</feature>
<evidence type="ECO:0000256" key="6">
    <source>
        <dbReference type="SAM" id="MobiDB-lite"/>
    </source>
</evidence>
<feature type="region of interest" description="Disordered" evidence="6">
    <location>
        <begin position="56"/>
        <end position="76"/>
    </location>
</feature>
<keyword evidence="5 7" id="KW-0472">Membrane</keyword>
<comment type="caution">
    <text evidence="8">The sequence shown here is derived from an EMBL/GenBank/DDBJ whole genome shotgun (WGS) entry which is preliminary data.</text>
</comment>
<dbReference type="Pfam" id="PF03706">
    <property type="entry name" value="LPG_synthase_TM"/>
    <property type="match status" value="1"/>
</dbReference>
<dbReference type="Proteomes" id="UP000236268">
    <property type="component" value="Unassembled WGS sequence"/>
</dbReference>
<keyword evidence="8" id="KW-0614">Plasmid</keyword>
<evidence type="ECO:0000313" key="8">
    <source>
        <dbReference type="EMBL" id="PNQ95998.1"/>
    </source>
</evidence>
<dbReference type="InterPro" id="IPR022791">
    <property type="entry name" value="L-PG_synthase/AglD"/>
</dbReference>
<keyword evidence="3 7" id="KW-0812">Transmembrane</keyword>
<evidence type="ECO:0000256" key="2">
    <source>
        <dbReference type="ARBA" id="ARBA00022475"/>
    </source>
</evidence>
<feature type="transmembrane region" description="Helical" evidence="7">
    <location>
        <begin position="565"/>
        <end position="588"/>
    </location>
</feature>
<name>A0A2K1FU18_9PROT</name>
<accession>A0A2K1FU18</accession>
<evidence type="ECO:0000256" key="1">
    <source>
        <dbReference type="ARBA" id="ARBA00004651"/>
    </source>
</evidence>
<feature type="transmembrane region" description="Helical" evidence="7">
    <location>
        <begin position="293"/>
        <end position="313"/>
    </location>
</feature>
<evidence type="ECO:0000256" key="3">
    <source>
        <dbReference type="ARBA" id="ARBA00022692"/>
    </source>
</evidence>
<dbReference type="GO" id="GO:0005886">
    <property type="term" value="C:plasma membrane"/>
    <property type="evidence" value="ECO:0007669"/>
    <property type="project" value="UniProtKB-SubCell"/>
</dbReference>
<evidence type="ECO:0000256" key="7">
    <source>
        <dbReference type="SAM" id="Phobius"/>
    </source>
</evidence>
<organism evidence="8 9">
    <name type="scientific">Azospirillum argentinense</name>
    <dbReference type="NCBI Taxonomy" id="2970906"/>
    <lineage>
        <taxon>Bacteria</taxon>
        <taxon>Pseudomonadati</taxon>
        <taxon>Pseudomonadota</taxon>
        <taxon>Alphaproteobacteria</taxon>
        <taxon>Rhodospirillales</taxon>
        <taxon>Azospirillaceae</taxon>
        <taxon>Azospirillum</taxon>
    </lineage>
</organism>
<dbReference type="PANTHER" id="PTHR40277">
    <property type="entry name" value="BLL5419 PROTEIN"/>
    <property type="match status" value="1"/>
</dbReference>
<feature type="transmembrane region" description="Helical" evidence="7">
    <location>
        <begin position="319"/>
        <end position="340"/>
    </location>
</feature>
<feature type="transmembrane region" description="Helical" evidence="7">
    <location>
        <begin position="522"/>
        <end position="545"/>
    </location>
</feature>
<feature type="transmembrane region" description="Helical" evidence="7">
    <location>
        <begin position="400"/>
        <end position="420"/>
    </location>
</feature>
<protein>
    <submittedName>
        <fullName evidence="8">Uncharacterized protein</fullName>
    </submittedName>
</protein>
<comment type="subcellular location">
    <subcellularLocation>
        <location evidence="1">Cell membrane</location>
        <topology evidence="1">Multi-pass membrane protein</topology>
    </subcellularLocation>
</comment>
<feature type="transmembrane region" description="Helical" evidence="7">
    <location>
        <begin position="493"/>
        <end position="516"/>
    </location>
</feature>
<dbReference type="AlphaFoldDB" id="A0A2K1FU18"/>
<gene>
    <name evidence="8" type="ORF">C1S70_25950</name>
</gene>
<reference evidence="8 9" key="1">
    <citation type="submission" date="2018-01" db="EMBL/GenBank/DDBJ databases">
        <title>Whole genome sequence of Azospirillum brasilense REC3 isolated from strawberry roots.</title>
        <authorList>
            <person name="Fontana C.A."/>
            <person name="Salazar S.M."/>
            <person name="Bassi D."/>
            <person name="Puglisi E."/>
            <person name="Lovaisa N.C."/>
            <person name="Toffoli L.M."/>
            <person name="Pedraza R."/>
            <person name="Cocconcelli P.S."/>
        </authorList>
    </citation>
    <scope>NUCLEOTIDE SEQUENCE [LARGE SCALE GENOMIC DNA]</scope>
    <source>
        <strain evidence="8 9">REC3</strain>
        <plasmid evidence="8">p21unnamed</plasmid>
    </source>
</reference>
<dbReference type="EMBL" id="POWG01000038">
    <property type="protein sequence ID" value="PNQ95998.1"/>
    <property type="molecule type" value="Genomic_DNA"/>
</dbReference>
<dbReference type="PANTHER" id="PTHR40277:SF1">
    <property type="entry name" value="BLL5419 PROTEIN"/>
    <property type="match status" value="1"/>
</dbReference>
<evidence type="ECO:0000256" key="4">
    <source>
        <dbReference type="ARBA" id="ARBA00022989"/>
    </source>
</evidence>
<proteinExistence type="predicted"/>
<keyword evidence="4 7" id="KW-1133">Transmembrane helix</keyword>
<evidence type="ECO:0000313" key="9">
    <source>
        <dbReference type="Proteomes" id="UP000236268"/>
    </source>
</evidence>